<evidence type="ECO:0000256" key="1">
    <source>
        <dbReference type="ARBA" id="ARBA00022884"/>
    </source>
</evidence>
<keyword evidence="1 3" id="KW-0694">RNA-binding</keyword>
<feature type="domain" description="Sm" evidence="5">
    <location>
        <begin position="10"/>
        <end position="71"/>
    </location>
</feature>
<dbReference type="NCBIfam" id="TIGR02383">
    <property type="entry name" value="Hfq"/>
    <property type="match status" value="1"/>
</dbReference>
<organism evidence="6 7">
    <name type="scientific">Romboutsia sedimentorum</name>
    <dbReference type="NCBI Taxonomy" id="1368474"/>
    <lineage>
        <taxon>Bacteria</taxon>
        <taxon>Bacillati</taxon>
        <taxon>Bacillota</taxon>
        <taxon>Clostridia</taxon>
        <taxon>Peptostreptococcales</taxon>
        <taxon>Peptostreptococcaceae</taxon>
        <taxon>Romboutsia</taxon>
    </lineage>
</organism>
<comment type="subunit">
    <text evidence="3">Homohexamer.</text>
</comment>
<dbReference type="InterPro" id="IPR010920">
    <property type="entry name" value="LSM_dom_sf"/>
</dbReference>
<feature type="region of interest" description="Disordered" evidence="4">
    <location>
        <begin position="73"/>
        <end position="104"/>
    </location>
</feature>
<dbReference type="InterPro" id="IPR047575">
    <property type="entry name" value="Sm"/>
</dbReference>
<reference evidence="6 7" key="1">
    <citation type="submission" date="2023-05" db="EMBL/GenBank/DDBJ databases">
        <title>Rombocin, a short stable natural nisin variant, displays selective antimicrobial activity against Listeria monocytogenes and employs dual mode of action to kill target bacterial strains.</title>
        <authorList>
            <person name="Wambui J."/>
            <person name="Stephan R."/>
            <person name="Kuipers O.P."/>
        </authorList>
    </citation>
    <scope>NUCLEOTIDE SEQUENCE [LARGE SCALE GENOMIC DNA]</scope>
    <source>
        <strain evidence="6 7">RC002</strain>
    </source>
</reference>
<dbReference type="Proteomes" id="UP001301012">
    <property type="component" value="Unassembled WGS sequence"/>
</dbReference>
<evidence type="ECO:0000313" key="6">
    <source>
        <dbReference type="EMBL" id="MDK2562059.1"/>
    </source>
</evidence>
<comment type="caution">
    <text evidence="6">The sequence shown here is derived from an EMBL/GenBank/DDBJ whole genome shotgun (WGS) entry which is preliminary data.</text>
</comment>
<comment type="similarity">
    <text evidence="3">Belongs to the Hfq family.</text>
</comment>
<gene>
    <name evidence="3 6" type="primary">hfq</name>
    <name evidence="6" type="ORF">QOZ84_00750</name>
</gene>
<evidence type="ECO:0000256" key="3">
    <source>
        <dbReference type="HAMAP-Rule" id="MF_00436"/>
    </source>
</evidence>
<dbReference type="Gene3D" id="2.30.30.100">
    <property type="match status" value="1"/>
</dbReference>
<dbReference type="RefSeq" id="WP_284131047.1">
    <property type="nucleotide sequence ID" value="NZ_JASKYM010000001.1"/>
</dbReference>
<dbReference type="Pfam" id="PF17209">
    <property type="entry name" value="Hfq"/>
    <property type="match status" value="1"/>
</dbReference>
<keyword evidence="2 3" id="KW-0346">Stress response</keyword>
<feature type="compositionally biased region" description="Low complexity" evidence="4">
    <location>
        <begin position="82"/>
        <end position="104"/>
    </location>
</feature>
<dbReference type="SUPFAM" id="SSF50182">
    <property type="entry name" value="Sm-like ribonucleoproteins"/>
    <property type="match status" value="1"/>
</dbReference>
<accession>A0ABT7E564</accession>
<dbReference type="EMBL" id="JASKYM010000001">
    <property type="protein sequence ID" value="MDK2562059.1"/>
    <property type="molecule type" value="Genomic_DNA"/>
</dbReference>
<dbReference type="PANTHER" id="PTHR34772">
    <property type="entry name" value="RNA-BINDING PROTEIN HFQ"/>
    <property type="match status" value="1"/>
</dbReference>
<keyword evidence="7" id="KW-1185">Reference proteome</keyword>
<evidence type="ECO:0000256" key="4">
    <source>
        <dbReference type="SAM" id="MobiDB-lite"/>
    </source>
</evidence>
<comment type="function">
    <text evidence="3">RNA chaperone that binds small regulatory RNA (sRNAs) and mRNAs to facilitate mRNA translational regulation in response to envelope stress, environmental stress and changes in metabolite concentrations. Also binds with high specificity to tRNAs.</text>
</comment>
<name>A0ABT7E564_9FIRM</name>
<dbReference type="InterPro" id="IPR005001">
    <property type="entry name" value="Hfq"/>
</dbReference>
<dbReference type="NCBIfam" id="NF001602">
    <property type="entry name" value="PRK00395.1"/>
    <property type="match status" value="1"/>
</dbReference>
<evidence type="ECO:0000256" key="2">
    <source>
        <dbReference type="ARBA" id="ARBA00023016"/>
    </source>
</evidence>
<dbReference type="HAMAP" id="MF_00436">
    <property type="entry name" value="Hfq"/>
    <property type="match status" value="1"/>
</dbReference>
<protein>
    <recommendedName>
        <fullName evidence="3">RNA-binding protein Hfq</fullName>
    </recommendedName>
</protein>
<dbReference type="CDD" id="cd01716">
    <property type="entry name" value="Hfq"/>
    <property type="match status" value="1"/>
</dbReference>
<proteinExistence type="inferred from homology"/>
<sequence>MKNSVLNLQDIFLNNARKEKIPVTIYLMNGVQVKGFVKGFDSYIILLEGDNKQQNMIYKHAVSTILPGKYISFQNPNQQSGNSYSKTTTNNNNYSNNNSYNNNK</sequence>
<dbReference type="PROSITE" id="PS52002">
    <property type="entry name" value="SM"/>
    <property type="match status" value="1"/>
</dbReference>
<dbReference type="PANTHER" id="PTHR34772:SF1">
    <property type="entry name" value="RNA-BINDING PROTEIN HFQ"/>
    <property type="match status" value="1"/>
</dbReference>
<evidence type="ECO:0000259" key="5">
    <source>
        <dbReference type="PROSITE" id="PS52002"/>
    </source>
</evidence>
<evidence type="ECO:0000313" key="7">
    <source>
        <dbReference type="Proteomes" id="UP001301012"/>
    </source>
</evidence>